<protein>
    <submittedName>
        <fullName evidence="16">TonB-dependent receptor-like protein</fullName>
    </submittedName>
</protein>
<feature type="domain" description="TonB-dependent receptor-like beta-barrel" evidence="14">
    <location>
        <begin position="290"/>
        <end position="796"/>
    </location>
</feature>
<keyword evidence="8 12" id="KW-0798">TonB box</keyword>
<keyword evidence="9 11" id="KW-0472">Membrane</keyword>
<dbReference type="OrthoDB" id="7051185at2"/>
<evidence type="ECO:0000256" key="1">
    <source>
        <dbReference type="ARBA" id="ARBA00004571"/>
    </source>
</evidence>
<evidence type="ECO:0000313" key="17">
    <source>
        <dbReference type="Proteomes" id="UP000253083"/>
    </source>
</evidence>
<keyword evidence="10 11" id="KW-0998">Cell outer membrane</keyword>
<evidence type="ECO:0000259" key="14">
    <source>
        <dbReference type="Pfam" id="PF00593"/>
    </source>
</evidence>
<dbReference type="GO" id="GO:0009279">
    <property type="term" value="C:cell outer membrane"/>
    <property type="evidence" value="ECO:0007669"/>
    <property type="project" value="UniProtKB-SubCell"/>
</dbReference>
<dbReference type="GO" id="GO:0006826">
    <property type="term" value="P:iron ion transport"/>
    <property type="evidence" value="ECO:0007669"/>
    <property type="project" value="UniProtKB-KW"/>
</dbReference>
<evidence type="ECO:0000256" key="13">
    <source>
        <dbReference type="SAM" id="SignalP"/>
    </source>
</evidence>
<dbReference type="PANTHER" id="PTHR32552">
    <property type="entry name" value="FERRICHROME IRON RECEPTOR-RELATED"/>
    <property type="match status" value="1"/>
</dbReference>
<keyword evidence="4" id="KW-0410">Iron transport</keyword>
<name>A0A395JHI1_9GAMM</name>
<dbReference type="InterPro" id="IPR036942">
    <property type="entry name" value="Beta-barrel_TonB_sf"/>
</dbReference>
<evidence type="ECO:0000256" key="8">
    <source>
        <dbReference type="ARBA" id="ARBA00023077"/>
    </source>
</evidence>
<evidence type="ECO:0000256" key="11">
    <source>
        <dbReference type="PROSITE-ProRule" id="PRU01360"/>
    </source>
</evidence>
<evidence type="ECO:0000313" key="16">
    <source>
        <dbReference type="EMBL" id="RBP48319.1"/>
    </source>
</evidence>
<dbReference type="Pfam" id="PF07715">
    <property type="entry name" value="Plug"/>
    <property type="match status" value="1"/>
</dbReference>
<evidence type="ECO:0000256" key="5">
    <source>
        <dbReference type="ARBA" id="ARBA00022692"/>
    </source>
</evidence>
<feature type="domain" description="TonB-dependent receptor plug" evidence="15">
    <location>
        <begin position="47"/>
        <end position="155"/>
    </location>
</feature>
<organism evidence="16 17">
    <name type="scientific">Arenicella xantha</name>
    <dbReference type="NCBI Taxonomy" id="644221"/>
    <lineage>
        <taxon>Bacteria</taxon>
        <taxon>Pseudomonadati</taxon>
        <taxon>Pseudomonadota</taxon>
        <taxon>Gammaproteobacteria</taxon>
        <taxon>Arenicellales</taxon>
        <taxon>Arenicellaceae</taxon>
        <taxon>Arenicella</taxon>
    </lineage>
</organism>
<keyword evidence="6" id="KW-0408">Iron</keyword>
<dbReference type="PROSITE" id="PS52016">
    <property type="entry name" value="TONB_DEPENDENT_REC_3"/>
    <property type="match status" value="1"/>
</dbReference>
<proteinExistence type="inferred from homology"/>
<keyword evidence="2 11" id="KW-0813">Transport</keyword>
<keyword evidence="17" id="KW-1185">Reference proteome</keyword>
<comment type="similarity">
    <text evidence="11 12">Belongs to the TonB-dependent receptor family.</text>
</comment>
<evidence type="ECO:0000256" key="3">
    <source>
        <dbReference type="ARBA" id="ARBA00022452"/>
    </source>
</evidence>
<dbReference type="InterPro" id="IPR012910">
    <property type="entry name" value="Plug_dom"/>
</dbReference>
<evidence type="ECO:0000256" key="12">
    <source>
        <dbReference type="RuleBase" id="RU003357"/>
    </source>
</evidence>
<evidence type="ECO:0000256" key="6">
    <source>
        <dbReference type="ARBA" id="ARBA00023004"/>
    </source>
</evidence>
<dbReference type="PANTHER" id="PTHR32552:SF81">
    <property type="entry name" value="TONB-DEPENDENT OUTER MEMBRANE RECEPTOR"/>
    <property type="match status" value="1"/>
</dbReference>
<feature type="chain" id="PRO_5017478939" evidence="13">
    <location>
        <begin position="26"/>
        <end position="834"/>
    </location>
</feature>
<keyword evidence="3 11" id="KW-1134">Transmembrane beta strand</keyword>
<gene>
    <name evidence="16" type="ORF">DFR28_10848</name>
</gene>
<dbReference type="Proteomes" id="UP000253083">
    <property type="component" value="Unassembled WGS sequence"/>
</dbReference>
<sequence length="834" mass="88538">MSLSLRKITAALALAGVAAPGLSIAQDSSAPFMEEIVVTATKRAQTLQDIPIAVSVTSSETIERAQIQDISDLQSVVPSLRVSQLQSSTNTNFVIRGFGNGANNPGIEPSVGVFIDGVYRSRSAGAISDLPNLERVEVLRGPQSTLFGKNASAGVINIVTAKPSGESAGQVSGTIGNYGQFIAKGNVEAALSDTAAFSLAASTNTRDGYVENTNPGGGSDLNNRDRQSFRGQLLLNPSDATEIRFIADYDTIDEKCCATVNIVAGPTLGAIQFAGGDLIANDRESLETKTNIDPNNQLDNTGLSMQIDHDFDSFTFTSITSFRNVDSRYDIDADFTSADIITNEILSDIDTFTQEFRLTSTGGDKLDWMVGGFYFDESVEYQDDLPFGTQYRRYLDALAIGAGAPGAIGTVEAILGLPVGQAFGQVGQGFTHQSTLDNEAISLFGQFDFHLSDALTATVGLSYTKDEKQASTTQTRADAFSGVDRVELGTAVIFNALTGLAPTPQNFALVPSAFQGALGAASNPATNPFAGLAGFQFLPPYVDFPNAVESGESDDDELSYTFRLAYDVNDSLNVYGGVSTGFKATSWNLSRDAAPFAEDVAALRAAGLIPANFVSGTRFAGPEEATVYELGLKSSFERGSFNIALFDQSIKGFQSNAFVGTGFNLTSAGEQSTKGVEFDLVYYPTDSLQLTLSGTLLDPTYDSFEGAGRDPLTGEVVDLTGVDPAGINEVSLSTSFTYRFNLGSNDAYFRGDYFYEDSVPIGDLAISAFERETKNLNLAAGINTESGLGFSIWVRNATDHASLISAFASVAQAGSFSGYRTQPRTYGITVSKDF</sequence>
<dbReference type="AlphaFoldDB" id="A0A395JHI1"/>
<feature type="signal peptide" evidence="13">
    <location>
        <begin position="1"/>
        <end position="25"/>
    </location>
</feature>
<dbReference type="RefSeq" id="WP_113955796.1">
    <property type="nucleotide sequence ID" value="NZ_QNRT01000008.1"/>
</dbReference>
<comment type="subcellular location">
    <subcellularLocation>
        <location evidence="1 11">Cell outer membrane</location>
        <topology evidence="1 11">Multi-pass membrane protein</topology>
    </subcellularLocation>
</comment>
<evidence type="ECO:0000256" key="9">
    <source>
        <dbReference type="ARBA" id="ARBA00023136"/>
    </source>
</evidence>
<keyword evidence="13" id="KW-0732">Signal</keyword>
<keyword evidence="5 11" id="KW-0812">Transmembrane</keyword>
<keyword evidence="16" id="KW-0675">Receptor</keyword>
<reference evidence="16 17" key="1">
    <citation type="submission" date="2018-06" db="EMBL/GenBank/DDBJ databases">
        <title>Genomic Encyclopedia of Type Strains, Phase IV (KMG-IV): sequencing the most valuable type-strain genomes for metagenomic binning, comparative biology and taxonomic classification.</title>
        <authorList>
            <person name="Goeker M."/>
        </authorList>
    </citation>
    <scope>NUCLEOTIDE SEQUENCE [LARGE SCALE GENOMIC DNA]</scope>
    <source>
        <strain evidence="16 17">DSM 24032</strain>
    </source>
</reference>
<accession>A0A395JHI1</accession>
<dbReference type="EMBL" id="QNRT01000008">
    <property type="protein sequence ID" value="RBP48319.1"/>
    <property type="molecule type" value="Genomic_DNA"/>
</dbReference>
<evidence type="ECO:0000256" key="7">
    <source>
        <dbReference type="ARBA" id="ARBA00023065"/>
    </source>
</evidence>
<dbReference type="InterPro" id="IPR039426">
    <property type="entry name" value="TonB-dep_rcpt-like"/>
</dbReference>
<dbReference type="InParanoid" id="A0A395JHI1"/>
<dbReference type="SUPFAM" id="SSF56935">
    <property type="entry name" value="Porins"/>
    <property type="match status" value="1"/>
</dbReference>
<evidence type="ECO:0000256" key="4">
    <source>
        <dbReference type="ARBA" id="ARBA00022496"/>
    </source>
</evidence>
<comment type="caution">
    <text evidence="16">The sequence shown here is derived from an EMBL/GenBank/DDBJ whole genome shotgun (WGS) entry which is preliminary data.</text>
</comment>
<dbReference type="Gene3D" id="2.40.170.20">
    <property type="entry name" value="TonB-dependent receptor, beta-barrel domain"/>
    <property type="match status" value="1"/>
</dbReference>
<dbReference type="InterPro" id="IPR000531">
    <property type="entry name" value="Beta-barrel_TonB"/>
</dbReference>
<keyword evidence="7" id="KW-0406">Ion transport</keyword>
<evidence type="ECO:0000256" key="10">
    <source>
        <dbReference type="ARBA" id="ARBA00023237"/>
    </source>
</evidence>
<dbReference type="Pfam" id="PF00593">
    <property type="entry name" value="TonB_dep_Rec_b-barrel"/>
    <property type="match status" value="1"/>
</dbReference>
<evidence type="ECO:0000259" key="15">
    <source>
        <dbReference type="Pfam" id="PF07715"/>
    </source>
</evidence>
<evidence type="ECO:0000256" key="2">
    <source>
        <dbReference type="ARBA" id="ARBA00022448"/>
    </source>
</evidence>